<reference evidence="2 3" key="1">
    <citation type="journal article" date="2019" name="Commun. Biol.">
        <title>The bagworm genome reveals a unique fibroin gene that provides high tensile strength.</title>
        <authorList>
            <person name="Kono N."/>
            <person name="Nakamura H."/>
            <person name="Ohtoshi R."/>
            <person name="Tomita M."/>
            <person name="Numata K."/>
            <person name="Arakawa K."/>
        </authorList>
    </citation>
    <scope>NUCLEOTIDE SEQUENCE [LARGE SCALE GENOMIC DNA]</scope>
</reference>
<protein>
    <submittedName>
        <fullName evidence="2">Uncharacterized protein</fullName>
    </submittedName>
</protein>
<comment type="caution">
    <text evidence="2">The sequence shown here is derived from an EMBL/GenBank/DDBJ whole genome shotgun (WGS) entry which is preliminary data.</text>
</comment>
<sequence>MIIEVNRISNGEKIRVREGMIKKEPISVSLGIGTGNENGTRNASEAARAAGSGLKLKVESKLDSDEPTG</sequence>
<organism evidence="2 3">
    <name type="scientific">Eumeta variegata</name>
    <name type="common">Bagworm moth</name>
    <name type="synonym">Eumeta japonica</name>
    <dbReference type="NCBI Taxonomy" id="151549"/>
    <lineage>
        <taxon>Eukaryota</taxon>
        <taxon>Metazoa</taxon>
        <taxon>Ecdysozoa</taxon>
        <taxon>Arthropoda</taxon>
        <taxon>Hexapoda</taxon>
        <taxon>Insecta</taxon>
        <taxon>Pterygota</taxon>
        <taxon>Neoptera</taxon>
        <taxon>Endopterygota</taxon>
        <taxon>Lepidoptera</taxon>
        <taxon>Glossata</taxon>
        <taxon>Ditrysia</taxon>
        <taxon>Tineoidea</taxon>
        <taxon>Psychidae</taxon>
        <taxon>Oiketicinae</taxon>
        <taxon>Eumeta</taxon>
    </lineage>
</organism>
<proteinExistence type="predicted"/>
<gene>
    <name evidence="2" type="ORF">EVAR_3507_1</name>
</gene>
<dbReference type="Proteomes" id="UP000299102">
    <property type="component" value="Unassembled WGS sequence"/>
</dbReference>
<keyword evidence="3" id="KW-1185">Reference proteome</keyword>
<evidence type="ECO:0000313" key="3">
    <source>
        <dbReference type="Proteomes" id="UP000299102"/>
    </source>
</evidence>
<evidence type="ECO:0000256" key="1">
    <source>
        <dbReference type="SAM" id="MobiDB-lite"/>
    </source>
</evidence>
<evidence type="ECO:0000313" key="2">
    <source>
        <dbReference type="EMBL" id="GBP79547.1"/>
    </source>
</evidence>
<feature type="region of interest" description="Disordered" evidence="1">
    <location>
        <begin position="32"/>
        <end position="53"/>
    </location>
</feature>
<dbReference type="AlphaFoldDB" id="A0A4C1YYR3"/>
<name>A0A4C1YYR3_EUMVA</name>
<dbReference type="EMBL" id="BGZK01001418">
    <property type="protein sequence ID" value="GBP79547.1"/>
    <property type="molecule type" value="Genomic_DNA"/>
</dbReference>
<accession>A0A4C1YYR3</accession>